<proteinExistence type="inferred from homology"/>
<feature type="compositionally biased region" description="Polar residues" evidence="9">
    <location>
        <begin position="65"/>
        <end position="76"/>
    </location>
</feature>
<feature type="compositionally biased region" description="Acidic residues" evidence="9">
    <location>
        <begin position="456"/>
        <end position="487"/>
    </location>
</feature>
<feature type="compositionally biased region" description="Basic and acidic residues" evidence="9">
    <location>
        <begin position="561"/>
        <end position="576"/>
    </location>
</feature>
<evidence type="ECO:0000256" key="4">
    <source>
        <dbReference type="ARBA" id="ARBA00020733"/>
    </source>
</evidence>
<feature type="region of interest" description="Disordered" evidence="9">
    <location>
        <begin position="1"/>
        <end position="120"/>
    </location>
</feature>
<feature type="region of interest" description="Disordered" evidence="9">
    <location>
        <begin position="441"/>
        <end position="492"/>
    </location>
</feature>
<keyword evidence="6 8" id="KW-0346">Stress response</keyword>
<feature type="compositionally biased region" description="Low complexity" evidence="9">
    <location>
        <begin position="756"/>
        <end position="797"/>
    </location>
</feature>
<evidence type="ECO:0000256" key="3">
    <source>
        <dbReference type="ARBA" id="ARBA00007112"/>
    </source>
</evidence>
<evidence type="ECO:0000256" key="1">
    <source>
        <dbReference type="ARBA" id="ARBA00002545"/>
    </source>
</evidence>
<evidence type="ECO:0000256" key="9">
    <source>
        <dbReference type="SAM" id="MobiDB-lite"/>
    </source>
</evidence>
<feature type="region of interest" description="Disordered" evidence="9">
    <location>
        <begin position="337"/>
        <end position="385"/>
    </location>
</feature>
<dbReference type="AlphaFoldDB" id="U1I4R3"/>
<reference evidence="11" key="1">
    <citation type="journal article" date="2014" name="BMC Genomics">
        <title>Genome characteristics reveal the impact of lichenization on lichen-forming fungus Endocarpon pusillum Hedwig (Verrucariales, Ascomycota).</title>
        <authorList>
            <person name="Wang Y.-Y."/>
            <person name="Liu B."/>
            <person name="Zhang X.-Y."/>
            <person name="Zhou Q.-M."/>
            <person name="Zhang T."/>
            <person name="Li H."/>
            <person name="Yu Y.-F."/>
            <person name="Zhang X.-L."/>
            <person name="Hao X.-Y."/>
            <person name="Wang M."/>
            <person name="Wang L."/>
            <person name="Wei J.-C."/>
        </authorList>
    </citation>
    <scope>NUCLEOTIDE SEQUENCE [LARGE SCALE GENOMIC DNA]</scope>
    <source>
        <strain evidence="11">Z07020 / HMAS-L-300199</strain>
    </source>
</reference>
<feature type="compositionally biased region" description="Basic and acidic residues" evidence="9">
    <location>
        <begin position="962"/>
        <end position="976"/>
    </location>
</feature>
<sequence>MPAKTKKVANAPSTSSKPHPSSNLNPSQPNSKPAPPSGVSGKSQNGPSGQGLQSTKPSEAVEPPSRSSDNSASLPTVNRKKQKRREKEAAKRAAEQQAENESLAQNGYAPTIRGSARGYFREETEDFHHGYVDEAVDGDDAFYSGAEEAGYGPDDVLRDGLEQMEQVANGLTGKKKKKSKKAGQMPGLSQNYAVDTSSILRKTTPLARPHLAPTPSLSAAALRSAHQNFTHDQIWNTSTQAERENIKQFWLELGEEERRSLVKVEKEAVLRKMKEQQKHSCSCTVCGRKRTAIEEELEVLYDAYYEELEQFANHNNGLSNGAAIMSDPRAYGHLRTPRHPMAGQFPIETTGHGSIEEDEGLDDEEYDDDEEPYSDEDIEEIPRGPPDFFTFGNSLTVKDGILTVADDLLKNDGKHFIDMMESLAEKRMQREENVHFPSAAVAHQTSHQGHNHPPLDEDDDFDDDEDDEDFDSQDEDDLEGDEMDAMTEEQRMEEGRRMFQIFAARMFEQRVLTAYREKVARERQRKLIEELEEENRLDTQREAKKAKEAAKKKERKKMQKQAKDEEKAKKEAEKAAQEAAARALEERKLEEQRQRKEEQRKKRETEKKAAEEERLRKEIEKQRKVQEERERQQELERKQREAKEKEKKKREEARKREREEKEAKEREARERRVKEEQERKAQEAQAKKDKAAAASAEKEARDRAKQEEQARQNAKRPPIAVPPGIHAAHPPIQSPQFQVATPIVPAKAPTPARPRQTSQQGPQSHSSSPRSQQAATTETTLSSTPSSISIAIPNPSAYTNAPGKQQSQGPPLHHPQPSAPLSPLSTQNRSGHPPHGYTGMPGPSTNGTVPTGLGMLPGTMPPMPIFQGPPVGGPHRGYGPPNGMPFPPGMNGNRQFAQGPSGHFPPQPSMGPPVPNPPKQPAKPQTHSRQQSTSHDSTNEYAHQLTPISRPAPTGQSPNSTPDKKENRKVSDPEVEHLATQLGSKALLDDSDIPLNTSNSDHLSLSGAPGSGRAPFSNFLDAKHDAFQPGHWGGFSPNGNFAGPPNWGAPGLTPKQSGGWPSHHQPSTNAFGIIGGGVHASHRPHASRPVAIRLMVAEACKKLSATPGTSADGFHPAKFLLRQVEQMKPPHEPVITLNEMLEICDTEGNGQNGGGSFIVRKDSFQGQSVRFEPSSGTSNHRAVGDIGSPVVAHSQLATFGGIGQPIGGASKGH</sequence>
<comment type="function">
    <text evidence="1 8">May act as a negative regulator of salt tolerance.</text>
</comment>
<feature type="compositionally biased region" description="Basic and acidic residues" evidence="9">
    <location>
        <begin position="85"/>
        <end position="94"/>
    </location>
</feature>
<dbReference type="InterPro" id="IPR025279">
    <property type="entry name" value="NST1"/>
</dbReference>
<feature type="compositionally biased region" description="Polar residues" evidence="9">
    <location>
        <begin position="798"/>
        <end position="809"/>
    </location>
</feature>
<keyword evidence="5 8" id="KW-0963">Cytoplasm</keyword>
<evidence type="ECO:0000256" key="8">
    <source>
        <dbReference type="RuleBase" id="RU049441"/>
    </source>
</evidence>
<dbReference type="RefSeq" id="XP_007785560.1">
    <property type="nucleotide sequence ID" value="XM_007787370.1"/>
</dbReference>
<feature type="compositionally biased region" description="Pro residues" evidence="9">
    <location>
        <begin position="903"/>
        <end position="921"/>
    </location>
</feature>
<evidence type="ECO:0000256" key="6">
    <source>
        <dbReference type="ARBA" id="ARBA00023016"/>
    </source>
</evidence>
<name>U1I4R3_ENDPU</name>
<comment type="similarity">
    <text evidence="3 8">Belongs to the NST1 family.</text>
</comment>
<feature type="region of interest" description="Disordered" evidence="9">
    <location>
        <begin position="143"/>
        <end position="188"/>
    </location>
</feature>
<feature type="compositionally biased region" description="Polar residues" evidence="9">
    <location>
        <begin position="927"/>
        <end position="941"/>
    </location>
</feature>
<dbReference type="eggNOG" id="ENOG502QSSK">
    <property type="taxonomic scope" value="Eukaryota"/>
</dbReference>
<dbReference type="OMA" id="EEDTQYG"/>
<dbReference type="OrthoDB" id="21629at2759"/>
<keyword evidence="11" id="KW-1185">Reference proteome</keyword>
<evidence type="ECO:0000256" key="5">
    <source>
        <dbReference type="ARBA" id="ARBA00022490"/>
    </source>
</evidence>
<evidence type="ECO:0000313" key="11">
    <source>
        <dbReference type="Proteomes" id="UP000019373"/>
    </source>
</evidence>
<evidence type="ECO:0000256" key="2">
    <source>
        <dbReference type="ARBA" id="ARBA00004496"/>
    </source>
</evidence>
<evidence type="ECO:0000256" key="7">
    <source>
        <dbReference type="ARBA" id="ARBA00023054"/>
    </source>
</evidence>
<dbReference type="GO" id="GO:0005737">
    <property type="term" value="C:cytoplasm"/>
    <property type="evidence" value="ECO:0007669"/>
    <property type="project" value="UniProtKB-SubCell"/>
</dbReference>
<dbReference type="HOGENOM" id="CLU_002935_0_1_1"/>
<protein>
    <recommendedName>
        <fullName evidence="4 8">Stress response protein NST1</fullName>
    </recommendedName>
</protein>
<feature type="compositionally biased region" description="Basic and acidic residues" evidence="9">
    <location>
        <begin position="583"/>
        <end position="710"/>
    </location>
</feature>
<dbReference type="InterPro" id="IPR051195">
    <property type="entry name" value="Fungal_stress_NST1"/>
</dbReference>
<gene>
    <name evidence="10" type="ORF">EPUS_08676</name>
</gene>
<keyword evidence="7 8" id="KW-0175">Coiled coil</keyword>
<dbReference type="EMBL" id="KE720660">
    <property type="protein sequence ID" value="ERF77109.1"/>
    <property type="molecule type" value="Genomic_DNA"/>
</dbReference>
<accession>U1I4R3</accession>
<dbReference type="Pfam" id="PF13945">
    <property type="entry name" value="NST1"/>
    <property type="match status" value="1"/>
</dbReference>
<feature type="compositionally biased region" description="Acidic residues" evidence="9">
    <location>
        <begin position="356"/>
        <end position="379"/>
    </location>
</feature>
<dbReference type="PANTHER" id="PTHR31780:SF10">
    <property type="entry name" value="LD36051P"/>
    <property type="match status" value="1"/>
</dbReference>
<feature type="compositionally biased region" description="Polar residues" evidence="9">
    <location>
        <begin position="40"/>
        <end position="57"/>
    </location>
</feature>
<feature type="compositionally biased region" description="Basic and acidic residues" evidence="9">
    <location>
        <begin position="528"/>
        <end position="551"/>
    </location>
</feature>
<feature type="region of interest" description="Disordered" evidence="9">
    <location>
        <begin position="528"/>
        <end position="976"/>
    </location>
</feature>
<organism evidence="10 11">
    <name type="scientific">Endocarpon pusillum (strain Z07020 / HMAS-L-300199)</name>
    <name type="common">Lichen-forming fungus</name>
    <dbReference type="NCBI Taxonomy" id="1263415"/>
    <lineage>
        <taxon>Eukaryota</taxon>
        <taxon>Fungi</taxon>
        <taxon>Dikarya</taxon>
        <taxon>Ascomycota</taxon>
        <taxon>Pezizomycotina</taxon>
        <taxon>Eurotiomycetes</taxon>
        <taxon>Chaetothyriomycetidae</taxon>
        <taxon>Verrucariales</taxon>
        <taxon>Verrucariaceae</taxon>
        <taxon>Endocarpon</taxon>
    </lineage>
</organism>
<evidence type="ECO:0000313" key="10">
    <source>
        <dbReference type="EMBL" id="ERF77109.1"/>
    </source>
</evidence>
<feature type="compositionally biased region" description="Low complexity" evidence="9">
    <location>
        <begin position="18"/>
        <end position="31"/>
    </location>
</feature>
<dbReference type="Proteomes" id="UP000019373">
    <property type="component" value="Unassembled WGS sequence"/>
</dbReference>
<comment type="subcellular location">
    <subcellularLocation>
        <location evidence="2 8">Cytoplasm</location>
    </subcellularLocation>
</comment>
<dbReference type="GeneID" id="19243523"/>
<dbReference type="PANTHER" id="PTHR31780">
    <property type="entry name" value="STRESS RESPONSE PROTEIN NST1-RELATED"/>
    <property type="match status" value="1"/>
</dbReference>